<evidence type="ECO:0000313" key="3">
    <source>
        <dbReference type="EMBL" id="KAK1426830.1"/>
    </source>
</evidence>
<proteinExistence type="predicted"/>
<evidence type="ECO:0000313" key="4">
    <source>
        <dbReference type="Proteomes" id="UP001229421"/>
    </source>
</evidence>
<feature type="region of interest" description="Disordered" evidence="1">
    <location>
        <begin position="28"/>
        <end position="73"/>
    </location>
</feature>
<keyword evidence="2" id="KW-0812">Transmembrane</keyword>
<evidence type="ECO:0000256" key="2">
    <source>
        <dbReference type="SAM" id="Phobius"/>
    </source>
</evidence>
<comment type="caution">
    <text evidence="3">The sequence shown here is derived from an EMBL/GenBank/DDBJ whole genome shotgun (WGS) entry which is preliminary data.</text>
</comment>
<keyword evidence="4" id="KW-1185">Reference proteome</keyword>
<organism evidence="3 4">
    <name type="scientific">Tagetes erecta</name>
    <name type="common">African marigold</name>
    <dbReference type="NCBI Taxonomy" id="13708"/>
    <lineage>
        <taxon>Eukaryota</taxon>
        <taxon>Viridiplantae</taxon>
        <taxon>Streptophyta</taxon>
        <taxon>Embryophyta</taxon>
        <taxon>Tracheophyta</taxon>
        <taxon>Spermatophyta</taxon>
        <taxon>Magnoliopsida</taxon>
        <taxon>eudicotyledons</taxon>
        <taxon>Gunneridae</taxon>
        <taxon>Pentapetalae</taxon>
        <taxon>asterids</taxon>
        <taxon>campanulids</taxon>
        <taxon>Asterales</taxon>
        <taxon>Asteraceae</taxon>
        <taxon>Asteroideae</taxon>
        <taxon>Heliantheae alliance</taxon>
        <taxon>Tageteae</taxon>
        <taxon>Tagetes</taxon>
    </lineage>
</organism>
<keyword evidence="2" id="KW-1133">Transmembrane helix</keyword>
<dbReference type="Proteomes" id="UP001229421">
    <property type="component" value="Unassembled WGS sequence"/>
</dbReference>
<name>A0AAD8KPC0_TARER</name>
<evidence type="ECO:0000256" key="1">
    <source>
        <dbReference type="SAM" id="MobiDB-lite"/>
    </source>
</evidence>
<feature type="transmembrane region" description="Helical" evidence="2">
    <location>
        <begin position="92"/>
        <end position="110"/>
    </location>
</feature>
<dbReference type="EMBL" id="JAUHHV010000004">
    <property type="protein sequence ID" value="KAK1426830.1"/>
    <property type="molecule type" value="Genomic_DNA"/>
</dbReference>
<dbReference type="AlphaFoldDB" id="A0AAD8KPC0"/>
<reference evidence="3" key="1">
    <citation type="journal article" date="2023" name="bioRxiv">
        <title>Improved chromosome-level genome assembly for marigold (Tagetes erecta).</title>
        <authorList>
            <person name="Jiang F."/>
            <person name="Yuan L."/>
            <person name="Wang S."/>
            <person name="Wang H."/>
            <person name="Xu D."/>
            <person name="Wang A."/>
            <person name="Fan W."/>
        </authorList>
    </citation>
    <scope>NUCLEOTIDE SEQUENCE</scope>
    <source>
        <strain evidence="3">WSJ</strain>
        <tissue evidence="3">Leaf</tissue>
    </source>
</reference>
<gene>
    <name evidence="3" type="ORF">QVD17_15510</name>
</gene>
<feature type="compositionally biased region" description="Low complexity" evidence="1">
    <location>
        <begin position="38"/>
        <end position="53"/>
    </location>
</feature>
<protein>
    <submittedName>
        <fullName evidence="3">Uncharacterized protein</fullName>
    </submittedName>
</protein>
<feature type="compositionally biased region" description="Pro residues" evidence="1">
    <location>
        <begin position="54"/>
        <end position="72"/>
    </location>
</feature>
<keyword evidence="2" id="KW-0472">Membrane</keyword>
<sequence length="124" mass="13984">MATEVLNTTTQYYHPLFTTTVHHHYHHPQFSTTDHPPLSTTTVHRSLSTTTVHRPPPSPSPTSPHPVPPPLSPTTTITSLFQQTVEVKKTNILLLADGIYLIHILFYMFADVVCKQDELLVSYL</sequence>
<accession>A0AAD8KPC0</accession>